<sequence length="192" mass="20986">MKTRNKLGTALVVLAIVLFTVPALFPVQAMLTHDTRDSTFGGEEQLEEQGIDSIKYDNLSEAGKELYVQALENGGEYRVSTEQGAAEFDYMTSAERAQLQGENPEHRPGVIAIERPDDADLPPADEPLNRGPSENDEEYEQHREQVQRYDLMAISKGPPPLGATPQLLRLAATLLAVVSFGIGGYLLSSKAT</sequence>
<feature type="transmembrane region" description="Helical" evidence="2">
    <location>
        <begin position="167"/>
        <end position="187"/>
    </location>
</feature>
<evidence type="ECO:0000313" key="4">
    <source>
        <dbReference type="Proteomes" id="UP001596383"/>
    </source>
</evidence>
<dbReference type="RefSeq" id="WP_273740061.1">
    <property type="nucleotide sequence ID" value="NZ_JAQIVI010000334.1"/>
</dbReference>
<reference evidence="3 4" key="1">
    <citation type="journal article" date="2019" name="Int. J. Syst. Evol. Microbiol.">
        <title>The Global Catalogue of Microorganisms (GCM) 10K type strain sequencing project: providing services to taxonomists for standard genome sequencing and annotation.</title>
        <authorList>
            <consortium name="The Broad Institute Genomics Platform"/>
            <consortium name="The Broad Institute Genome Sequencing Center for Infectious Disease"/>
            <person name="Wu L."/>
            <person name="Ma J."/>
        </authorList>
    </citation>
    <scope>NUCLEOTIDE SEQUENCE [LARGE SCALE GENOMIC DNA]</scope>
    <source>
        <strain evidence="3 4">LMG 29247</strain>
    </source>
</reference>
<evidence type="ECO:0000256" key="1">
    <source>
        <dbReference type="SAM" id="MobiDB-lite"/>
    </source>
</evidence>
<keyword evidence="2" id="KW-1133">Transmembrane helix</keyword>
<accession>A0ABD5SQ70</accession>
<protein>
    <submittedName>
        <fullName evidence="3">Uncharacterized protein</fullName>
    </submittedName>
</protein>
<dbReference type="EMBL" id="JBHSWV010000334">
    <property type="protein sequence ID" value="MFC6767137.1"/>
    <property type="molecule type" value="Genomic_DNA"/>
</dbReference>
<evidence type="ECO:0000313" key="3">
    <source>
        <dbReference type="EMBL" id="MFC6767137.1"/>
    </source>
</evidence>
<keyword evidence="2" id="KW-0472">Membrane</keyword>
<organism evidence="3 4">
    <name type="scientific">Natrinema soli</name>
    <dbReference type="NCBI Taxonomy" id="1930624"/>
    <lineage>
        <taxon>Archaea</taxon>
        <taxon>Methanobacteriati</taxon>
        <taxon>Methanobacteriota</taxon>
        <taxon>Stenosarchaea group</taxon>
        <taxon>Halobacteria</taxon>
        <taxon>Halobacteriales</taxon>
        <taxon>Natrialbaceae</taxon>
        <taxon>Natrinema</taxon>
    </lineage>
</organism>
<keyword evidence="4" id="KW-1185">Reference proteome</keyword>
<gene>
    <name evidence="3" type="ORF">ACFQE6_19790</name>
</gene>
<name>A0ABD5SQ70_9EURY</name>
<feature type="region of interest" description="Disordered" evidence="1">
    <location>
        <begin position="114"/>
        <end position="144"/>
    </location>
</feature>
<dbReference type="Proteomes" id="UP001596383">
    <property type="component" value="Unassembled WGS sequence"/>
</dbReference>
<keyword evidence="2" id="KW-0812">Transmembrane</keyword>
<evidence type="ECO:0000256" key="2">
    <source>
        <dbReference type="SAM" id="Phobius"/>
    </source>
</evidence>
<comment type="caution">
    <text evidence="3">The sequence shown here is derived from an EMBL/GenBank/DDBJ whole genome shotgun (WGS) entry which is preliminary data.</text>
</comment>
<proteinExistence type="predicted"/>
<dbReference type="AlphaFoldDB" id="A0ABD5SQ70"/>